<evidence type="ECO:0000256" key="1">
    <source>
        <dbReference type="SAM" id="Coils"/>
    </source>
</evidence>
<sequence>MEILVAIKKALKKVGIPEKYAAKVKALFNIESEENLENYVSLFKDNILPDLEASEQNNQNVINNAIAEYEKKHSLKDGKPIEGKGKKGKKNKTVVDDDDDDVDDDLDDLPPAFKKMLQAQQKQIQTLTDNISTLTKTVSDSGKNASAKALFDTAKLPEKWFKRIDVNSETSVEDQIKELQEEYKEIRQSAISDEVDAGNYRPYVAQPKDRTEKEWLEIMNKDEGTGDSNGVASLGID</sequence>
<organism evidence="3 4">
    <name type="scientific">Bacteroides uniformis</name>
    <dbReference type="NCBI Taxonomy" id="820"/>
    <lineage>
        <taxon>Bacteria</taxon>
        <taxon>Pseudomonadati</taxon>
        <taxon>Bacteroidota</taxon>
        <taxon>Bacteroidia</taxon>
        <taxon>Bacteroidales</taxon>
        <taxon>Bacteroidaceae</taxon>
        <taxon>Bacteroides</taxon>
    </lineage>
</organism>
<protein>
    <submittedName>
        <fullName evidence="3">Uncharacterized protein</fullName>
    </submittedName>
</protein>
<gene>
    <name evidence="3" type="ORF">ERS852554_00272</name>
</gene>
<keyword evidence="1" id="KW-0175">Coiled coil</keyword>
<evidence type="ECO:0000313" key="3">
    <source>
        <dbReference type="EMBL" id="CUP30074.1"/>
    </source>
</evidence>
<feature type="coiled-coil region" evidence="1">
    <location>
        <begin position="169"/>
        <end position="196"/>
    </location>
</feature>
<reference evidence="3 4" key="1">
    <citation type="submission" date="2015-09" db="EMBL/GenBank/DDBJ databases">
        <authorList>
            <consortium name="Pathogen Informatics"/>
        </authorList>
    </citation>
    <scope>NUCLEOTIDE SEQUENCE [LARGE SCALE GENOMIC DNA]</scope>
    <source>
        <strain evidence="3 4">2789STDY5834942</strain>
    </source>
</reference>
<dbReference type="RefSeq" id="WP_057281098.1">
    <property type="nucleotide sequence ID" value="NZ_CZBF01000001.1"/>
</dbReference>
<feature type="region of interest" description="Disordered" evidence="2">
    <location>
        <begin position="73"/>
        <end position="102"/>
    </location>
</feature>
<feature type="compositionally biased region" description="Basic and acidic residues" evidence="2">
    <location>
        <begin position="73"/>
        <end position="85"/>
    </location>
</feature>
<evidence type="ECO:0000313" key="4">
    <source>
        <dbReference type="Proteomes" id="UP000095788"/>
    </source>
</evidence>
<accession>A0A174M0S5</accession>
<proteinExistence type="predicted"/>
<dbReference type="EMBL" id="CZBF01000001">
    <property type="protein sequence ID" value="CUP30074.1"/>
    <property type="molecule type" value="Genomic_DNA"/>
</dbReference>
<name>A0A174M0S5_BACUN</name>
<dbReference type="AlphaFoldDB" id="A0A174M0S5"/>
<dbReference type="Proteomes" id="UP000095788">
    <property type="component" value="Unassembled WGS sequence"/>
</dbReference>
<evidence type="ECO:0000256" key="2">
    <source>
        <dbReference type="SAM" id="MobiDB-lite"/>
    </source>
</evidence>